<dbReference type="Proteomes" id="UP000017559">
    <property type="component" value="Unassembled WGS sequence"/>
</dbReference>
<dbReference type="InterPro" id="IPR032675">
    <property type="entry name" value="LRR_dom_sf"/>
</dbReference>
<dbReference type="GO" id="GO:0005829">
    <property type="term" value="C:cytosol"/>
    <property type="evidence" value="ECO:0007669"/>
    <property type="project" value="TreeGrafter"/>
</dbReference>
<dbReference type="GO" id="GO:0048471">
    <property type="term" value="C:perinuclear region of cytoplasm"/>
    <property type="evidence" value="ECO:0007669"/>
    <property type="project" value="TreeGrafter"/>
</dbReference>
<evidence type="ECO:0000313" key="1">
    <source>
        <dbReference type="EMBL" id="ESK96803.1"/>
    </source>
</evidence>
<dbReference type="AlphaFoldDB" id="V2XC88"/>
<dbReference type="PANTHER" id="PTHR24113:SF15">
    <property type="entry name" value="NACHT DOMAIN-CONTAINING PROTEIN"/>
    <property type="match status" value="1"/>
</dbReference>
<gene>
    <name evidence="1" type="ORF">Moror_6675</name>
</gene>
<evidence type="ECO:0000313" key="2">
    <source>
        <dbReference type="Proteomes" id="UP000017559"/>
    </source>
</evidence>
<dbReference type="STRING" id="1381753.V2XC88"/>
<name>V2XC88_MONRO</name>
<dbReference type="Gene3D" id="3.80.10.10">
    <property type="entry name" value="Ribonuclease Inhibitor"/>
    <property type="match status" value="1"/>
</dbReference>
<dbReference type="GO" id="GO:0031267">
    <property type="term" value="F:small GTPase binding"/>
    <property type="evidence" value="ECO:0007669"/>
    <property type="project" value="TreeGrafter"/>
</dbReference>
<proteinExistence type="predicted"/>
<dbReference type="HOGENOM" id="CLU_028411_0_0_1"/>
<dbReference type="OrthoDB" id="120976at2759"/>
<dbReference type="InterPro" id="IPR001611">
    <property type="entry name" value="Leu-rich_rpt"/>
</dbReference>
<accession>V2XC88</accession>
<dbReference type="InterPro" id="IPR027038">
    <property type="entry name" value="RanGap"/>
</dbReference>
<comment type="caution">
    <text evidence="1">The sequence shown here is derived from an EMBL/GenBank/DDBJ whole genome shotgun (WGS) entry which is preliminary data.</text>
</comment>
<organism evidence="1 2">
    <name type="scientific">Moniliophthora roreri (strain MCA 2997)</name>
    <name type="common">Cocoa frosty pod rot fungus</name>
    <name type="synonym">Crinipellis roreri</name>
    <dbReference type="NCBI Taxonomy" id="1381753"/>
    <lineage>
        <taxon>Eukaryota</taxon>
        <taxon>Fungi</taxon>
        <taxon>Dikarya</taxon>
        <taxon>Basidiomycota</taxon>
        <taxon>Agaricomycotina</taxon>
        <taxon>Agaricomycetes</taxon>
        <taxon>Agaricomycetidae</taxon>
        <taxon>Agaricales</taxon>
        <taxon>Marasmiineae</taxon>
        <taxon>Marasmiaceae</taxon>
        <taxon>Moniliophthora</taxon>
    </lineage>
</organism>
<dbReference type="KEGG" id="mrr:Moror_6675"/>
<dbReference type="PANTHER" id="PTHR24113">
    <property type="entry name" value="RAN GTPASE-ACTIVATING PROTEIN 1"/>
    <property type="match status" value="1"/>
</dbReference>
<keyword evidence="2" id="KW-1185">Reference proteome</keyword>
<dbReference type="GO" id="GO:0006913">
    <property type="term" value="P:nucleocytoplasmic transport"/>
    <property type="evidence" value="ECO:0007669"/>
    <property type="project" value="TreeGrafter"/>
</dbReference>
<protein>
    <submittedName>
        <fullName evidence="1">Protein nlrc3</fullName>
    </submittedName>
</protein>
<dbReference type="SMART" id="SM00368">
    <property type="entry name" value="LRR_RI"/>
    <property type="match status" value="4"/>
</dbReference>
<sequence length="450" mass="48908">MKPKVLLSARGQIDCVDCGLRSVAGAQGIIAKITCRRVVTKLILSHNELSDDGCIVLFTFLNSAMGRKYHITEISLNSNGISDRGLEAISSYLVGNVHLRELYLQNNNLTANPGVVLTFARAINRSQLRFLSLTTNRALSDAFAQRFIPALDCPTLGELHLSATDITYRSAACISDYITSPRCQLHTLRLNGNHLGFRGARKIIGALESANFTLLSLELHANQIAVGMDGSDNTSDEDEGEQIGPESWKHCETLLQRVVTRNRHLKQAVEKEALELLVCSRAVLLRITEITSIGTNRFPFTSFPTELQLYILSFLAPTLSPMQRVNIFTYASSPMTLPQLLPCLSSSSSTSSPKLCIPDPTTSMMGTSGLGQAELSPELGTLNIGSNNLNSTPSTSKRPVWSVVGGQRGGCASGKCMGGTGSVLCHRMQERTRWLEAVRCTAYDATGQTK</sequence>
<dbReference type="GO" id="GO:0005634">
    <property type="term" value="C:nucleus"/>
    <property type="evidence" value="ECO:0007669"/>
    <property type="project" value="TreeGrafter"/>
</dbReference>
<dbReference type="EMBL" id="AWSO01000040">
    <property type="protein sequence ID" value="ESK96803.1"/>
    <property type="molecule type" value="Genomic_DNA"/>
</dbReference>
<dbReference type="GO" id="GO:0005096">
    <property type="term" value="F:GTPase activator activity"/>
    <property type="evidence" value="ECO:0007669"/>
    <property type="project" value="InterPro"/>
</dbReference>
<dbReference type="SUPFAM" id="SSF52047">
    <property type="entry name" value="RNI-like"/>
    <property type="match status" value="1"/>
</dbReference>
<dbReference type="Pfam" id="PF13516">
    <property type="entry name" value="LRR_6"/>
    <property type="match status" value="2"/>
</dbReference>
<reference evidence="1 2" key="1">
    <citation type="journal article" date="2014" name="BMC Genomics">
        <title>Genome and secretome analysis of the hemibiotrophic fungal pathogen, Moniliophthora roreri, which causes frosty pod rot disease of cacao: mechanisms of the biotrophic and necrotrophic phases.</title>
        <authorList>
            <person name="Meinhardt L.W."/>
            <person name="Costa G.G.L."/>
            <person name="Thomazella D.P.T."/>
            <person name="Teixeira P.J.P.L."/>
            <person name="Carazzolle M.F."/>
            <person name="Schuster S.C."/>
            <person name="Carlson J.E."/>
            <person name="Guiltinan M.J."/>
            <person name="Mieczkowski P."/>
            <person name="Farmer A."/>
            <person name="Ramaraj T."/>
            <person name="Crozier J."/>
            <person name="Davis R.E."/>
            <person name="Shao J."/>
            <person name="Melnick R.L."/>
            <person name="Pereira G.A.G."/>
            <person name="Bailey B.A."/>
        </authorList>
    </citation>
    <scope>NUCLEOTIDE SEQUENCE [LARGE SCALE GENOMIC DNA]</scope>
    <source>
        <strain evidence="1 2">MCA 2997</strain>
    </source>
</reference>